<accession>A0ABV9GN45</accession>
<dbReference type="Proteomes" id="UP001596022">
    <property type="component" value="Unassembled WGS sequence"/>
</dbReference>
<evidence type="ECO:0008006" key="3">
    <source>
        <dbReference type="Google" id="ProtNLM"/>
    </source>
</evidence>
<sequence length="78" mass="8929">MFEDDDIIVIEKAAGLLIIATDDNTQTIAYRQLMDRIEDQLDLAILTLQHPVTAEPMRFQTDMPAKFLSLFSKEEMKA</sequence>
<dbReference type="EMBL" id="JBHSFW010000007">
    <property type="protein sequence ID" value="MFC4619363.1"/>
    <property type="molecule type" value="Genomic_DNA"/>
</dbReference>
<evidence type="ECO:0000313" key="2">
    <source>
        <dbReference type="Proteomes" id="UP001596022"/>
    </source>
</evidence>
<comment type="caution">
    <text evidence="1">The sequence shown here is derived from an EMBL/GenBank/DDBJ whole genome shotgun (WGS) entry which is preliminary data.</text>
</comment>
<keyword evidence="2" id="KW-1185">Reference proteome</keyword>
<proteinExistence type="predicted"/>
<gene>
    <name evidence="1" type="ORF">ACFO4N_11625</name>
</gene>
<evidence type="ECO:0000313" key="1">
    <source>
        <dbReference type="EMBL" id="MFC4619363.1"/>
    </source>
</evidence>
<dbReference type="RefSeq" id="WP_376846456.1">
    <property type="nucleotide sequence ID" value="NZ_JBHSFW010000007.1"/>
</dbReference>
<organism evidence="1 2">
    <name type="scientific">Camelliibacillus cellulosilyticus</name>
    <dbReference type="NCBI Taxonomy" id="2174486"/>
    <lineage>
        <taxon>Bacteria</taxon>
        <taxon>Bacillati</taxon>
        <taxon>Bacillota</taxon>
        <taxon>Bacilli</taxon>
        <taxon>Bacillales</taxon>
        <taxon>Sporolactobacillaceae</taxon>
        <taxon>Camelliibacillus</taxon>
    </lineage>
</organism>
<name>A0ABV9GN45_9BACL</name>
<protein>
    <recommendedName>
        <fullName evidence="3">RNA pseudouridylate synthase</fullName>
    </recommendedName>
</protein>
<reference evidence="2" key="1">
    <citation type="journal article" date="2019" name="Int. J. Syst. Evol. Microbiol.">
        <title>The Global Catalogue of Microorganisms (GCM) 10K type strain sequencing project: providing services to taxonomists for standard genome sequencing and annotation.</title>
        <authorList>
            <consortium name="The Broad Institute Genomics Platform"/>
            <consortium name="The Broad Institute Genome Sequencing Center for Infectious Disease"/>
            <person name="Wu L."/>
            <person name="Ma J."/>
        </authorList>
    </citation>
    <scope>NUCLEOTIDE SEQUENCE [LARGE SCALE GENOMIC DNA]</scope>
    <source>
        <strain evidence="2">CGMCC 1.16306</strain>
    </source>
</reference>